<dbReference type="Proteomes" id="UP000325313">
    <property type="component" value="Unassembled WGS sequence"/>
</dbReference>
<dbReference type="EMBL" id="VDEP01000304">
    <property type="protein sequence ID" value="KAA1109538.1"/>
    <property type="molecule type" value="Genomic_DNA"/>
</dbReference>
<evidence type="ECO:0000256" key="1">
    <source>
        <dbReference type="SAM" id="MobiDB-lite"/>
    </source>
</evidence>
<comment type="caution">
    <text evidence="2">The sequence shown here is derived from an EMBL/GenBank/DDBJ whole genome shotgun (WGS) entry which is preliminary data.</text>
</comment>
<dbReference type="AlphaFoldDB" id="A0A5B0Q8H7"/>
<gene>
    <name evidence="2" type="ORF">PGTUg99_018018</name>
</gene>
<reference evidence="2 3" key="1">
    <citation type="submission" date="2019-05" db="EMBL/GenBank/DDBJ databases">
        <title>Emergence of the Ug99 lineage of the wheat stem rust pathogen through somatic hybridization.</title>
        <authorList>
            <person name="Li F."/>
            <person name="Upadhyaya N.M."/>
            <person name="Sperschneider J."/>
            <person name="Matny O."/>
            <person name="Nguyen-Phuc H."/>
            <person name="Mago R."/>
            <person name="Raley C."/>
            <person name="Miller M.E."/>
            <person name="Silverstein K.A.T."/>
            <person name="Henningsen E."/>
            <person name="Hirsch C.D."/>
            <person name="Visser B."/>
            <person name="Pretorius Z.A."/>
            <person name="Steffenson B.J."/>
            <person name="Schwessinger B."/>
            <person name="Dodds P.N."/>
            <person name="Figueroa M."/>
        </authorList>
    </citation>
    <scope>NUCLEOTIDE SEQUENCE [LARGE SCALE GENOMIC DNA]</scope>
    <source>
        <strain evidence="2 3">Ug99</strain>
    </source>
</reference>
<name>A0A5B0Q8H7_PUCGR</name>
<evidence type="ECO:0000313" key="2">
    <source>
        <dbReference type="EMBL" id="KAA1109538.1"/>
    </source>
</evidence>
<feature type="region of interest" description="Disordered" evidence="1">
    <location>
        <begin position="1"/>
        <end position="79"/>
    </location>
</feature>
<protein>
    <submittedName>
        <fullName evidence="2">Uncharacterized protein</fullName>
    </submittedName>
</protein>
<sequence length="144" mass="15852">MSHFKGQQDLDLDDMLPNLPFSNGEESSQKSYLGTPDAGRVPLKTQLTTNLAHSQPPPTSLRGMKISHKNPSTKTQLEAAGVLKKPASKVTIKLLMDDPGTKVKKKEKEKSQDNILAMLYAPNDKCLALHRFQAWAVLNVVESS</sequence>
<proteinExistence type="predicted"/>
<accession>A0A5B0Q8H7</accession>
<organism evidence="2 3">
    <name type="scientific">Puccinia graminis f. sp. tritici</name>
    <dbReference type="NCBI Taxonomy" id="56615"/>
    <lineage>
        <taxon>Eukaryota</taxon>
        <taxon>Fungi</taxon>
        <taxon>Dikarya</taxon>
        <taxon>Basidiomycota</taxon>
        <taxon>Pucciniomycotina</taxon>
        <taxon>Pucciniomycetes</taxon>
        <taxon>Pucciniales</taxon>
        <taxon>Pucciniaceae</taxon>
        <taxon>Puccinia</taxon>
    </lineage>
</organism>
<evidence type="ECO:0000313" key="3">
    <source>
        <dbReference type="Proteomes" id="UP000325313"/>
    </source>
</evidence>